<sequence length="574" mass="65894">MTLTEFERIRQQNIKRNKELLSKLNLDSISGDISNEIARSASTSSQQQSSSLQRKKTVRSSGRVSKKEKKVVEPARRSRRLAGIKSEAENPEEYARHREQEEAKERQKREYENLKRTKLFGDFNLIDLITDRKKGDMVFEDKVRNKVKSENDGDGDGDKDYEDLVKEESEVLKLIQLVGDKFSAGDFYEKIKKHETNSNKSIDAKRKEFESMHIYPKFDPLEIKLTHNRITSISFHPSTTDRIVAAGDTNGNLGIWAPDSNSEDPTISILRPHGRNISKILTPRNQLQKLISASYDGSVRSLDLNKLSTSEVIYLSDAHNSEFGVSDINFVREDPNLLYLSTLEGIFARYDLRSKPKRHENYLRLHDKKIGGFAINPNNSYQIATASLDRTLRIWDLRKIGPSVYSEFEKQKSPHMYGNYVSRLSISTVDWNIENRLVCNGYDDQICIFNYNKEPKITKWQSDYLPNYKHPEVQAIDEIILPDNLKPVNKIKHNCQTGRWVSILKSKWQEDPQDGMQKFIIANMKRGMDVYDQEGHILAHLNDQIGAVPAVCTLHPTQNWSVGGSASGKIYLIE</sequence>
<protein>
    <recommendedName>
        <fullName evidence="2 8">DNA damage-binding protein CMR1</fullName>
    </recommendedName>
</protein>
<feature type="compositionally biased region" description="Low complexity" evidence="9">
    <location>
        <begin position="40"/>
        <end position="52"/>
    </location>
</feature>
<evidence type="ECO:0000256" key="9">
    <source>
        <dbReference type="SAM" id="MobiDB-lite"/>
    </source>
</evidence>
<dbReference type="AlphaFoldDB" id="A0AAI9SY82"/>
<dbReference type="PANTHER" id="PTHR14773">
    <property type="entry name" value="WD REPEAT-CONTAINING PROTEIN 76"/>
    <property type="match status" value="1"/>
</dbReference>
<organism evidence="10 11">
    <name type="scientific">Candida oxycetoniae</name>
    <dbReference type="NCBI Taxonomy" id="497107"/>
    <lineage>
        <taxon>Eukaryota</taxon>
        <taxon>Fungi</taxon>
        <taxon>Dikarya</taxon>
        <taxon>Ascomycota</taxon>
        <taxon>Saccharomycotina</taxon>
        <taxon>Pichiomycetes</taxon>
        <taxon>Debaryomycetaceae</taxon>
        <taxon>Candida/Lodderomyces clade</taxon>
        <taxon>Candida</taxon>
    </lineage>
</organism>
<name>A0AAI9SY82_9ASCO</name>
<dbReference type="PROSITE" id="PS50082">
    <property type="entry name" value="WD_REPEATS_2"/>
    <property type="match status" value="1"/>
</dbReference>
<dbReference type="PANTHER" id="PTHR14773:SF0">
    <property type="entry name" value="WD REPEAT-CONTAINING PROTEIN 76"/>
    <property type="match status" value="1"/>
</dbReference>
<feature type="compositionally biased region" description="Basic residues" evidence="9">
    <location>
        <begin position="53"/>
        <end position="69"/>
    </location>
</feature>
<dbReference type="InterPro" id="IPR019775">
    <property type="entry name" value="WD40_repeat_CS"/>
</dbReference>
<dbReference type="SUPFAM" id="SSF50978">
    <property type="entry name" value="WD40 repeat-like"/>
    <property type="match status" value="1"/>
</dbReference>
<dbReference type="GO" id="GO:0005634">
    <property type="term" value="C:nucleus"/>
    <property type="evidence" value="ECO:0007669"/>
    <property type="project" value="TreeGrafter"/>
</dbReference>
<feature type="region of interest" description="Disordered" evidence="9">
    <location>
        <begin position="38"/>
        <end position="109"/>
    </location>
</feature>
<evidence type="ECO:0000256" key="4">
    <source>
        <dbReference type="ARBA" id="ARBA00022737"/>
    </source>
</evidence>
<accession>A0AAI9SY82</accession>
<keyword evidence="4" id="KW-0677">Repeat</keyword>
<feature type="compositionally biased region" description="Basic and acidic residues" evidence="9">
    <location>
        <begin position="93"/>
        <end position="109"/>
    </location>
</feature>
<comment type="similarity">
    <text evidence="1 8">Belongs to the WD repeat DDB2/WDR76 family.</text>
</comment>
<comment type="function">
    <text evidence="8">DNA-binding protein that binds to both single- and double-stranded DNA. Binds preferentially to UV-damaged DNA. May be involved in DNA-metabolic processes.</text>
</comment>
<evidence type="ECO:0000313" key="10">
    <source>
        <dbReference type="EMBL" id="KAI3404776.2"/>
    </source>
</evidence>
<dbReference type="Pfam" id="PF00400">
    <property type="entry name" value="WD40"/>
    <property type="match status" value="1"/>
</dbReference>
<dbReference type="Proteomes" id="UP001202479">
    <property type="component" value="Unassembled WGS sequence"/>
</dbReference>
<dbReference type="Gene3D" id="2.130.10.10">
    <property type="entry name" value="YVTN repeat-like/Quinoprotein amine dehydrogenase"/>
    <property type="match status" value="1"/>
</dbReference>
<evidence type="ECO:0000256" key="3">
    <source>
        <dbReference type="ARBA" id="ARBA00022574"/>
    </source>
</evidence>
<dbReference type="GO" id="GO:0003677">
    <property type="term" value="F:DNA binding"/>
    <property type="evidence" value="ECO:0007669"/>
    <property type="project" value="UniProtKB-UniRule"/>
</dbReference>
<proteinExistence type="inferred from homology"/>
<reference evidence="10" key="1">
    <citation type="journal article" date="2022" name="DNA Res.">
        <title>Genome analysis of five recently described species of the CUG-Ser clade uncovers Candida theae as a new hybrid lineage with pathogenic potential in the Candida parapsilosis species complex.</title>
        <authorList>
            <person name="Mixao V."/>
            <person name="Del Olmo V."/>
            <person name="Hegedusova E."/>
            <person name="Saus E."/>
            <person name="Pryszcz L."/>
            <person name="Cillingova A."/>
            <person name="Nosek J."/>
            <person name="Gabaldon T."/>
        </authorList>
    </citation>
    <scope>NUCLEOTIDE SEQUENCE</scope>
    <source>
        <strain evidence="10">CBS 10844</strain>
    </source>
</reference>
<dbReference type="PROSITE" id="PS50294">
    <property type="entry name" value="WD_REPEATS_REGION"/>
    <property type="match status" value="1"/>
</dbReference>
<dbReference type="InterPro" id="IPR001680">
    <property type="entry name" value="WD40_rpt"/>
</dbReference>
<dbReference type="SMART" id="SM00320">
    <property type="entry name" value="WD40"/>
    <property type="match status" value="5"/>
</dbReference>
<keyword evidence="6 8" id="KW-0238">DNA-binding</keyword>
<dbReference type="GO" id="GO:0006974">
    <property type="term" value="P:DNA damage response"/>
    <property type="evidence" value="ECO:0007669"/>
    <property type="project" value="UniProtKB-KW"/>
</dbReference>
<gene>
    <name evidence="10" type="ORF">KGF56_002406</name>
</gene>
<keyword evidence="3 7" id="KW-0853">WD repeat</keyword>
<dbReference type="PROSITE" id="PS00678">
    <property type="entry name" value="WD_REPEATS_1"/>
    <property type="match status" value="1"/>
</dbReference>
<evidence type="ECO:0000256" key="5">
    <source>
        <dbReference type="ARBA" id="ARBA00022763"/>
    </source>
</evidence>
<evidence type="ECO:0000256" key="7">
    <source>
        <dbReference type="PROSITE-ProRule" id="PRU00221"/>
    </source>
</evidence>
<dbReference type="RefSeq" id="XP_049180521.1">
    <property type="nucleotide sequence ID" value="XM_049323632.1"/>
</dbReference>
<dbReference type="InterPro" id="IPR036322">
    <property type="entry name" value="WD40_repeat_dom_sf"/>
</dbReference>
<dbReference type="InterPro" id="IPR050853">
    <property type="entry name" value="WD_repeat_DNA-damage-binding"/>
</dbReference>
<comment type="caution">
    <text evidence="10">The sequence shown here is derived from an EMBL/GenBank/DDBJ whole genome shotgun (WGS) entry which is preliminary data.</text>
</comment>
<evidence type="ECO:0000256" key="2">
    <source>
        <dbReference type="ARBA" id="ARBA00021132"/>
    </source>
</evidence>
<dbReference type="EMBL" id="JAHUZD010000086">
    <property type="protein sequence ID" value="KAI3404776.2"/>
    <property type="molecule type" value="Genomic_DNA"/>
</dbReference>
<keyword evidence="11" id="KW-1185">Reference proteome</keyword>
<keyword evidence="5 8" id="KW-0227">DNA damage</keyword>
<evidence type="ECO:0000256" key="8">
    <source>
        <dbReference type="RuleBase" id="RU365004"/>
    </source>
</evidence>
<evidence type="ECO:0000313" key="11">
    <source>
        <dbReference type="Proteomes" id="UP001202479"/>
    </source>
</evidence>
<dbReference type="GeneID" id="73380023"/>
<feature type="repeat" description="WD" evidence="7">
    <location>
        <begin position="363"/>
        <end position="398"/>
    </location>
</feature>
<evidence type="ECO:0000256" key="6">
    <source>
        <dbReference type="ARBA" id="ARBA00023125"/>
    </source>
</evidence>
<dbReference type="GO" id="GO:2000001">
    <property type="term" value="P:regulation of DNA damage checkpoint"/>
    <property type="evidence" value="ECO:0007669"/>
    <property type="project" value="TreeGrafter"/>
</dbReference>
<dbReference type="InterPro" id="IPR015943">
    <property type="entry name" value="WD40/YVTN_repeat-like_dom_sf"/>
</dbReference>
<evidence type="ECO:0000256" key="1">
    <source>
        <dbReference type="ARBA" id="ARBA00005434"/>
    </source>
</evidence>